<dbReference type="EMBL" id="RBNL01000358">
    <property type="protein sequence ID" value="RMM03095.1"/>
    <property type="molecule type" value="Genomic_DNA"/>
</dbReference>
<reference evidence="1 2" key="1">
    <citation type="submission" date="2018-08" db="EMBL/GenBank/DDBJ databases">
        <title>Recombination of ecologically and evolutionarily significant loci maintains genetic cohesion in the Pseudomonas syringae species complex.</title>
        <authorList>
            <person name="Dillon M."/>
            <person name="Thakur S."/>
            <person name="Almeida R.N.D."/>
            <person name="Weir B.S."/>
            <person name="Guttman D.S."/>
        </authorList>
    </citation>
    <scope>NUCLEOTIDE SEQUENCE [LARGE SCALE GENOMIC DNA]</scope>
    <source>
        <strain evidence="1 2">88_10</strain>
    </source>
</reference>
<accession>A0A3M3ARI2</accession>
<gene>
    <name evidence="1" type="ORF">APX70_06955</name>
</gene>
<dbReference type="Proteomes" id="UP000282378">
    <property type="component" value="Unassembled WGS sequence"/>
</dbReference>
<evidence type="ECO:0000313" key="2">
    <source>
        <dbReference type="Proteomes" id="UP000282378"/>
    </source>
</evidence>
<comment type="caution">
    <text evidence="1">The sequence shown here is derived from an EMBL/GenBank/DDBJ whole genome shotgun (WGS) entry which is preliminary data.</text>
</comment>
<evidence type="ECO:0000313" key="1">
    <source>
        <dbReference type="EMBL" id="RMM03095.1"/>
    </source>
</evidence>
<proteinExistence type="predicted"/>
<sequence>AAKEQLQMGMSKTLKGAVGKAAKWRKGELSFKASE</sequence>
<name>A0A3M3ARI2_PSEYM</name>
<feature type="non-terminal residue" evidence="1">
    <location>
        <position position="1"/>
    </location>
</feature>
<dbReference type="AlphaFoldDB" id="A0A3M3ARI2"/>
<organism evidence="1 2">
    <name type="scientific">Pseudomonas syringae pv. maculicola</name>
    <dbReference type="NCBI Taxonomy" id="59511"/>
    <lineage>
        <taxon>Bacteria</taxon>
        <taxon>Pseudomonadati</taxon>
        <taxon>Pseudomonadota</taxon>
        <taxon>Gammaproteobacteria</taxon>
        <taxon>Pseudomonadales</taxon>
        <taxon>Pseudomonadaceae</taxon>
        <taxon>Pseudomonas</taxon>
    </lineage>
</organism>
<protein>
    <submittedName>
        <fullName evidence="1">Uncharacterized protein</fullName>
    </submittedName>
</protein>